<gene>
    <name evidence="2" type="ORF">ACFFUV_12335</name>
</gene>
<dbReference type="Pfam" id="PF04101">
    <property type="entry name" value="Glyco_tran_28_C"/>
    <property type="match status" value="1"/>
</dbReference>
<dbReference type="SUPFAM" id="SSF53756">
    <property type="entry name" value="UDP-Glycosyltransferase/glycogen phosphorylase"/>
    <property type="match status" value="1"/>
</dbReference>
<sequence length="156" mass="17807">MIFLTVGTQLPFDRLVKTVDLFAAKSHWLFKAQIGKSSYHCVNMQASEFYPPDEMNELFNHAEVIVSHAGMGSIINALKLKKTIILFPRLSKFGEHRNDHQLDTLASFSNIQGIYVAEDEAQLLSLLEQLDQLEKPQGLETPERQRLVNKIKEFCC</sequence>
<dbReference type="RefSeq" id="WP_390193041.1">
    <property type="nucleotide sequence ID" value="NZ_JBHMEP010000002.1"/>
</dbReference>
<dbReference type="Gene3D" id="3.40.50.2000">
    <property type="entry name" value="Glycogen Phosphorylase B"/>
    <property type="match status" value="1"/>
</dbReference>
<dbReference type="Proteomes" id="UP001589645">
    <property type="component" value="Unassembled WGS sequence"/>
</dbReference>
<accession>A0ABV5HNC3</accession>
<feature type="domain" description="Glycosyl transferase family 28 C-terminal" evidence="1">
    <location>
        <begin position="1"/>
        <end position="144"/>
    </location>
</feature>
<evidence type="ECO:0000259" key="1">
    <source>
        <dbReference type="Pfam" id="PF04101"/>
    </source>
</evidence>
<evidence type="ECO:0000313" key="3">
    <source>
        <dbReference type="Proteomes" id="UP001589645"/>
    </source>
</evidence>
<comment type="caution">
    <text evidence="2">The sequence shown here is derived from an EMBL/GenBank/DDBJ whole genome shotgun (WGS) entry which is preliminary data.</text>
</comment>
<dbReference type="EMBL" id="JBHMEP010000002">
    <property type="protein sequence ID" value="MFB9135751.1"/>
    <property type="molecule type" value="Genomic_DNA"/>
</dbReference>
<protein>
    <submittedName>
        <fullName evidence="2">Glycosyltransferase</fullName>
    </submittedName>
</protein>
<reference evidence="2 3" key="1">
    <citation type="submission" date="2024-09" db="EMBL/GenBank/DDBJ databases">
        <authorList>
            <person name="Sun Q."/>
            <person name="Mori K."/>
        </authorList>
    </citation>
    <scope>NUCLEOTIDE SEQUENCE [LARGE SCALE GENOMIC DNA]</scope>
    <source>
        <strain evidence="2 3">CECT 8064</strain>
    </source>
</reference>
<evidence type="ECO:0000313" key="2">
    <source>
        <dbReference type="EMBL" id="MFB9135751.1"/>
    </source>
</evidence>
<name>A0ABV5HNC3_9VIBR</name>
<dbReference type="InterPro" id="IPR007235">
    <property type="entry name" value="Glyco_trans_28_C"/>
</dbReference>
<organism evidence="2 3">
    <name type="scientific">Vibrio olivae</name>
    <dbReference type="NCBI Taxonomy" id="1243002"/>
    <lineage>
        <taxon>Bacteria</taxon>
        <taxon>Pseudomonadati</taxon>
        <taxon>Pseudomonadota</taxon>
        <taxon>Gammaproteobacteria</taxon>
        <taxon>Vibrionales</taxon>
        <taxon>Vibrionaceae</taxon>
        <taxon>Vibrio</taxon>
    </lineage>
</organism>
<keyword evidence="3" id="KW-1185">Reference proteome</keyword>
<proteinExistence type="predicted"/>